<dbReference type="InterPro" id="IPR011761">
    <property type="entry name" value="ATP-grasp"/>
</dbReference>
<dbReference type="PROSITE" id="PS50975">
    <property type="entry name" value="ATP_GRASP"/>
    <property type="match status" value="1"/>
</dbReference>
<dbReference type="InterPro" id="IPR005811">
    <property type="entry name" value="SUCC_ACL_C"/>
</dbReference>
<accession>A0A0C4YDP9</accession>
<proteinExistence type="inferred from homology"/>
<dbReference type="InterPro" id="IPR017866">
    <property type="entry name" value="Succ-CoA_synthase_bsu_CS"/>
</dbReference>
<comment type="cofactor">
    <cofactor evidence="8">
        <name>Mg(2+)</name>
        <dbReference type="ChEBI" id="CHEBI:18420"/>
    </cofactor>
    <text evidence="8">Binds 1 Mg(2+) ion per subunit.</text>
</comment>
<dbReference type="PANTHER" id="PTHR11815">
    <property type="entry name" value="SUCCINYL-COA SYNTHETASE BETA CHAIN"/>
    <property type="match status" value="1"/>
</dbReference>
<dbReference type="Gene3D" id="3.30.1490.20">
    <property type="entry name" value="ATP-grasp fold, A domain"/>
    <property type="match status" value="1"/>
</dbReference>
<dbReference type="GO" id="GO:0006099">
    <property type="term" value="P:tricarboxylic acid cycle"/>
    <property type="evidence" value="ECO:0007669"/>
    <property type="project" value="UniProtKB-UniRule"/>
</dbReference>
<dbReference type="Pfam" id="PF00549">
    <property type="entry name" value="Ligase_CoA"/>
    <property type="match status" value="1"/>
</dbReference>
<comment type="catalytic activity">
    <reaction evidence="8">
        <text>GTP + succinate + CoA = succinyl-CoA + GDP + phosphate</text>
        <dbReference type="Rhea" id="RHEA:22120"/>
        <dbReference type="ChEBI" id="CHEBI:30031"/>
        <dbReference type="ChEBI" id="CHEBI:37565"/>
        <dbReference type="ChEBI" id="CHEBI:43474"/>
        <dbReference type="ChEBI" id="CHEBI:57287"/>
        <dbReference type="ChEBI" id="CHEBI:57292"/>
        <dbReference type="ChEBI" id="CHEBI:58189"/>
    </reaction>
</comment>
<evidence type="ECO:0000256" key="4">
    <source>
        <dbReference type="ARBA" id="ARBA00022723"/>
    </source>
</evidence>
<feature type="binding site" evidence="8">
    <location>
        <position position="208"/>
    </location>
    <ligand>
        <name>Mg(2+)</name>
        <dbReference type="ChEBI" id="CHEBI:18420"/>
    </ligand>
</feature>
<dbReference type="PIRSF" id="PIRSF001554">
    <property type="entry name" value="SucCS_beta"/>
    <property type="match status" value="1"/>
</dbReference>
<dbReference type="GO" id="GO:0004776">
    <property type="term" value="F:succinate-CoA ligase (GDP-forming) activity"/>
    <property type="evidence" value="ECO:0007669"/>
    <property type="project" value="RHEA"/>
</dbReference>
<dbReference type="GO" id="GO:0000287">
    <property type="term" value="F:magnesium ion binding"/>
    <property type="evidence" value="ECO:0007669"/>
    <property type="project" value="UniProtKB-UniRule"/>
</dbReference>
<comment type="subunit">
    <text evidence="8">Heterotetramer of two alpha and two beta subunits.</text>
</comment>
<evidence type="ECO:0000256" key="8">
    <source>
        <dbReference type="HAMAP-Rule" id="MF_00558"/>
    </source>
</evidence>
<dbReference type="STRING" id="68895.RR42_s2210"/>
<dbReference type="EC" id="6.2.1.5" evidence="8"/>
<dbReference type="EMBL" id="CP010537">
    <property type="protein sequence ID" value="AJG23792.1"/>
    <property type="molecule type" value="Genomic_DNA"/>
</dbReference>
<dbReference type="HAMAP" id="MF_00558">
    <property type="entry name" value="Succ_CoA_beta"/>
    <property type="match status" value="1"/>
</dbReference>
<keyword evidence="6 8" id="KW-0067">ATP-binding</keyword>
<feature type="binding site" evidence="8">
    <location>
        <position position="222"/>
    </location>
    <ligand>
        <name>Mg(2+)</name>
        <dbReference type="ChEBI" id="CHEBI:18420"/>
    </ligand>
</feature>
<feature type="binding site" evidence="8">
    <location>
        <begin position="330"/>
        <end position="332"/>
    </location>
    <ligand>
        <name>substrate</name>
        <note>ligand shared with subunit alpha</note>
    </ligand>
</feature>
<feature type="binding site" evidence="8">
    <location>
        <position position="111"/>
    </location>
    <ligand>
        <name>ATP</name>
        <dbReference type="ChEBI" id="CHEBI:30616"/>
    </ligand>
</feature>
<dbReference type="KEGG" id="cbw:RR42_s2210"/>
<dbReference type="Pfam" id="PF08442">
    <property type="entry name" value="ATP-grasp_2"/>
    <property type="match status" value="1"/>
</dbReference>
<dbReference type="Gene3D" id="3.30.470.20">
    <property type="entry name" value="ATP-grasp fold, B domain"/>
    <property type="match status" value="1"/>
</dbReference>
<gene>
    <name evidence="8" type="primary">sucC</name>
    <name evidence="10" type="ORF">RR42_s2210</name>
</gene>
<evidence type="ECO:0000313" key="10">
    <source>
        <dbReference type="EMBL" id="AJG23792.1"/>
    </source>
</evidence>
<dbReference type="OrthoDB" id="9802602at2"/>
<evidence type="ECO:0000313" key="11">
    <source>
        <dbReference type="Proteomes" id="UP000031843"/>
    </source>
</evidence>
<dbReference type="RefSeq" id="WP_043358269.1">
    <property type="nucleotide sequence ID" value="NZ_CP010537.1"/>
</dbReference>
<evidence type="ECO:0000259" key="9">
    <source>
        <dbReference type="PROSITE" id="PS50975"/>
    </source>
</evidence>
<evidence type="ECO:0000256" key="2">
    <source>
        <dbReference type="ARBA" id="ARBA00022532"/>
    </source>
</evidence>
<evidence type="ECO:0000256" key="7">
    <source>
        <dbReference type="ARBA" id="ARBA00022842"/>
    </source>
</evidence>
<keyword evidence="11" id="KW-1185">Reference proteome</keyword>
<dbReference type="GO" id="GO:0005829">
    <property type="term" value="C:cytosol"/>
    <property type="evidence" value="ECO:0007669"/>
    <property type="project" value="TreeGrafter"/>
</dbReference>
<dbReference type="SUPFAM" id="SSF52210">
    <property type="entry name" value="Succinyl-CoA synthetase domains"/>
    <property type="match status" value="1"/>
</dbReference>
<dbReference type="AlphaFoldDB" id="A0A0C4YDP9"/>
<feature type="binding site" evidence="8">
    <location>
        <position position="116"/>
    </location>
    <ligand>
        <name>ATP</name>
        <dbReference type="ChEBI" id="CHEBI:30616"/>
    </ligand>
</feature>
<dbReference type="PANTHER" id="PTHR11815:SF10">
    <property type="entry name" value="SUCCINATE--COA LIGASE [GDP-FORMING] SUBUNIT BETA, MITOCHONDRIAL"/>
    <property type="match status" value="1"/>
</dbReference>
<feature type="binding site" evidence="8">
    <location>
        <position position="108"/>
    </location>
    <ligand>
        <name>ATP</name>
        <dbReference type="ChEBI" id="CHEBI:30616"/>
    </ligand>
</feature>
<feature type="domain" description="ATP-grasp" evidence="9">
    <location>
        <begin position="9"/>
        <end position="236"/>
    </location>
</feature>
<dbReference type="NCBIfam" id="TIGR01016">
    <property type="entry name" value="sucCoAbeta"/>
    <property type="match status" value="1"/>
</dbReference>
<dbReference type="GO" id="GO:0005524">
    <property type="term" value="F:ATP binding"/>
    <property type="evidence" value="ECO:0007669"/>
    <property type="project" value="UniProtKB-UniRule"/>
</dbReference>
<reference evidence="10 11" key="1">
    <citation type="journal article" date="2015" name="Genome Announc.">
        <title>Complete Genome Sequence of Cupriavidus basilensis 4G11, Isolated from the Oak Ridge Field Research Center Site.</title>
        <authorList>
            <person name="Ray J."/>
            <person name="Waters R.J."/>
            <person name="Skerker J.M."/>
            <person name="Kuehl J.V."/>
            <person name="Price M.N."/>
            <person name="Huang J."/>
            <person name="Chakraborty R."/>
            <person name="Arkin A.P."/>
            <person name="Deutschbauer A."/>
        </authorList>
    </citation>
    <scope>NUCLEOTIDE SEQUENCE [LARGE SCALE GENOMIC DNA]</scope>
    <source>
        <strain evidence="10">4G11</strain>
    </source>
</reference>
<keyword evidence="4 8" id="KW-0479">Metal-binding</keyword>
<dbReference type="FunFam" id="3.30.470.20:FF:000002">
    <property type="entry name" value="Succinate--CoA ligase [ADP-forming] subunit beta"/>
    <property type="match status" value="1"/>
</dbReference>
<comment type="similarity">
    <text evidence="1 8">Belongs to the succinate/malate CoA ligase beta subunit family.</text>
</comment>
<dbReference type="InterPro" id="IPR013815">
    <property type="entry name" value="ATP_grasp_subdomain_1"/>
</dbReference>
<evidence type="ECO:0000256" key="3">
    <source>
        <dbReference type="ARBA" id="ARBA00022598"/>
    </source>
</evidence>
<comment type="pathway">
    <text evidence="8">Carbohydrate metabolism; tricarboxylic acid cycle; succinate from succinyl-CoA (ligase route): step 1/1.</text>
</comment>
<comment type="function">
    <text evidence="8">Succinyl-CoA synthetase functions in the citric acid cycle (TCA), coupling the hydrolysis of succinyl-CoA to the synthesis of either ATP or GTP and thus represents the only step of substrate-level phosphorylation in the TCA. The beta subunit provides nucleotide specificity of the enzyme and binds the substrate succinate, while the binding sites for coenzyme A and phosphate are found in the alpha subunit.</text>
</comment>
<feature type="binding site" evidence="8">
    <location>
        <position position="46"/>
    </location>
    <ligand>
        <name>ATP</name>
        <dbReference type="ChEBI" id="CHEBI:30616"/>
    </ligand>
</feature>
<comment type="catalytic activity">
    <reaction evidence="8">
        <text>succinate + ATP + CoA = succinyl-CoA + ADP + phosphate</text>
        <dbReference type="Rhea" id="RHEA:17661"/>
        <dbReference type="ChEBI" id="CHEBI:30031"/>
        <dbReference type="ChEBI" id="CHEBI:30616"/>
        <dbReference type="ChEBI" id="CHEBI:43474"/>
        <dbReference type="ChEBI" id="CHEBI:57287"/>
        <dbReference type="ChEBI" id="CHEBI:57292"/>
        <dbReference type="ChEBI" id="CHEBI:456216"/>
        <dbReference type="EC" id="6.2.1.5"/>
    </reaction>
</comment>
<dbReference type="Proteomes" id="UP000031843">
    <property type="component" value="Chromosome secondary"/>
</dbReference>
<dbReference type="GO" id="GO:0006104">
    <property type="term" value="P:succinyl-CoA metabolic process"/>
    <property type="evidence" value="ECO:0007669"/>
    <property type="project" value="TreeGrafter"/>
</dbReference>
<dbReference type="UniPathway" id="UPA00223">
    <property type="reaction ID" value="UER00999"/>
</dbReference>
<protein>
    <recommendedName>
        <fullName evidence="8">Succinate--CoA ligase [ADP-forming] subunit beta</fullName>
        <ecNumber evidence="8">6.2.1.5</ecNumber>
    </recommendedName>
    <alternativeName>
        <fullName evidence="8">Succinyl-CoA synthetase subunit beta</fullName>
        <shortName evidence="8">SCS-beta</shortName>
    </alternativeName>
</protein>
<keyword evidence="3 8" id="KW-0436">Ligase</keyword>
<dbReference type="InterPro" id="IPR005809">
    <property type="entry name" value="Succ_CoA_ligase-like_bsu"/>
</dbReference>
<dbReference type="GO" id="GO:0042709">
    <property type="term" value="C:succinate-CoA ligase complex"/>
    <property type="evidence" value="ECO:0007669"/>
    <property type="project" value="UniProtKB-ARBA"/>
</dbReference>
<dbReference type="NCBIfam" id="NF001913">
    <property type="entry name" value="PRK00696.1"/>
    <property type="match status" value="1"/>
</dbReference>
<dbReference type="GO" id="GO:0004775">
    <property type="term" value="F:succinate-CoA ligase (ADP-forming) activity"/>
    <property type="evidence" value="ECO:0007669"/>
    <property type="project" value="UniProtKB-UniRule"/>
</dbReference>
<dbReference type="PROSITE" id="PS01217">
    <property type="entry name" value="SUCCINYL_COA_LIG_3"/>
    <property type="match status" value="1"/>
</dbReference>
<dbReference type="FunFam" id="3.40.50.261:FF:000001">
    <property type="entry name" value="Succinate--CoA ligase [ADP-forming] subunit beta"/>
    <property type="match status" value="1"/>
</dbReference>
<keyword evidence="2 8" id="KW-0816">Tricarboxylic acid cycle</keyword>
<name>A0A0C4YDP9_9BURK</name>
<dbReference type="InterPro" id="IPR016102">
    <property type="entry name" value="Succinyl-CoA_synth-like"/>
</dbReference>
<feature type="binding site" evidence="8">
    <location>
        <begin position="53"/>
        <end position="55"/>
    </location>
    <ligand>
        <name>ATP</name>
        <dbReference type="ChEBI" id="CHEBI:30616"/>
    </ligand>
</feature>
<sequence>MNIHEYQAKELLRRFDVAVPRGAVAFTPEEAASAARKIGGSTWVVKSQIHAGGRGAGRFAGDPDGEGGVRVVKSVDAVRAQAEQMLGKVLVTKQTGEAGREVKRLYVEEGCEIARELYLGMLIDRATSRITLMASTEGGMEIEEVAARTPEKILKVAIDPASGIQPFHARRLAFGLGLTGKQVSAASRFILSAYRAFAELDASVVEINPLVVTRAGDVIALDAKFNFDDNALYRHPDIESLRDETEEDPAEAAAGRHGLNYVKLDGSIGCMVNGAGLAMATMDIIKLYGGEPANFLDVGGGATKERVTAAFRLILDDPKVNGILVNIFGGIMRCDVIAEGVVAAAREIDLTVPLVVRLEGTNVELGKAILRDSGLPILSADHLADAAEKVVKAVKAIKAAQGHVQIQGEH</sequence>
<evidence type="ECO:0000256" key="6">
    <source>
        <dbReference type="ARBA" id="ARBA00022840"/>
    </source>
</evidence>
<evidence type="ECO:0000256" key="5">
    <source>
        <dbReference type="ARBA" id="ARBA00022741"/>
    </source>
</evidence>
<keyword evidence="7 8" id="KW-0460">Magnesium</keyword>
<dbReference type="Gene3D" id="3.40.50.261">
    <property type="entry name" value="Succinyl-CoA synthetase domains"/>
    <property type="match status" value="1"/>
</dbReference>
<keyword evidence="5 8" id="KW-0547">Nucleotide-binding</keyword>
<dbReference type="InterPro" id="IPR013650">
    <property type="entry name" value="ATP-grasp_succ-CoA_synth-type"/>
</dbReference>
<feature type="binding site" evidence="8">
    <location>
        <position position="273"/>
    </location>
    <ligand>
        <name>substrate</name>
        <note>ligand shared with subunit alpha</note>
    </ligand>
</feature>
<dbReference type="FunFam" id="3.30.1490.20:FF:000002">
    <property type="entry name" value="Succinate--CoA ligase [ADP-forming] subunit beta"/>
    <property type="match status" value="1"/>
</dbReference>
<evidence type="ECO:0000256" key="1">
    <source>
        <dbReference type="ARBA" id="ARBA00009182"/>
    </source>
</evidence>
<dbReference type="SUPFAM" id="SSF56059">
    <property type="entry name" value="Glutathione synthetase ATP-binding domain-like"/>
    <property type="match status" value="1"/>
</dbReference>
<organism evidence="10 11">
    <name type="scientific">Cupriavidus basilensis</name>
    <dbReference type="NCBI Taxonomy" id="68895"/>
    <lineage>
        <taxon>Bacteria</taxon>
        <taxon>Pseudomonadati</taxon>
        <taxon>Pseudomonadota</taxon>
        <taxon>Betaproteobacteria</taxon>
        <taxon>Burkholderiales</taxon>
        <taxon>Burkholderiaceae</taxon>
        <taxon>Cupriavidus</taxon>
    </lineage>
</organism>